<evidence type="ECO:0000256" key="5">
    <source>
        <dbReference type="ARBA" id="ARBA00022840"/>
    </source>
</evidence>
<feature type="binding site" evidence="9">
    <location>
        <position position="122"/>
    </location>
    <ligand>
        <name>ATP</name>
        <dbReference type="ChEBI" id="CHEBI:30616"/>
    </ligand>
</feature>
<evidence type="ECO:0000256" key="6">
    <source>
        <dbReference type="ARBA" id="ARBA00022884"/>
    </source>
</evidence>
<dbReference type="InterPro" id="IPR004506">
    <property type="entry name" value="MnmA-like"/>
</dbReference>
<evidence type="ECO:0000256" key="7">
    <source>
        <dbReference type="ARBA" id="ARBA00023157"/>
    </source>
</evidence>
<feature type="binding site" evidence="9">
    <location>
        <position position="32"/>
    </location>
    <ligand>
        <name>ATP</name>
        <dbReference type="ChEBI" id="CHEBI:30616"/>
    </ligand>
</feature>
<name>A0ABM7X7R0_9BACT</name>
<feature type="active site" description="Nucleophile" evidence="9">
    <location>
        <position position="99"/>
    </location>
</feature>
<dbReference type="EC" id="2.8.1.13" evidence="9"/>
<protein>
    <recommendedName>
        <fullName evidence="9">tRNA-specific 2-thiouridylase MnmA</fullName>
        <ecNumber evidence="9">2.8.1.13</ecNumber>
    </recommendedName>
</protein>
<dbReference type="RefSeq" id="WP_248344832.1">
    <property type="nucleotide sequence ID" value="NZ_AP025592.1"/>
</dbReference>
<dbReference type="Pfam" id="PF03054">
    <property type="entry name" value="tRNA_Me_trans"/>
    <property type="match status" value="1"/>
</dbReference>
<dbReference type="HAMAP" id="MF_00144">
    <property type="entry name" value="tRNA_thiouridyl_MnmA"/>
    <property type="match status" value="1"/>
</dbReference>
<feature type="active site" description="Cysteine persulfide intermediate" evidence="9">
    <location>
        <position position="194"/>
    </location>
</feature>
<keyword evidence="5 9" id="KW-0067">ATP-binding</keyword>
<evidence type="ECO:0000256" key="2">
    <source>
        <dbReference type="ARBA" id="ARBA00022679"/>
    </source>
</evidence>
<feature type="binding site" evidence="9">
    <location>
        <begin position="6"/>
        <end position="13"/>
    </location>
    <ligand>
        <name>ATP</name>
        <dbReference type="ChEBI" id="CHEBI:30616"/>
    </ligand>
</feature>
<keyword evidence="4 9" id="KW-0547">Nucleotide-binding</keyword>
<accession>A0ABM7X7R0</accession>
<dbReference type="Gene3D" id="3.40.50.620">
    <property type="entry name" value="HUPs"/>
    <property type="match status" value="1"/>
</dbReference>
<evidence type="ECO:0000313" key="13">
    <source>
        <dbReference type="Proteomes" id="UP001162734"/>
    </source>
</evidence>
<dbReference type="NCBIfam" id="NF001138">
    <property type="entry name" value="PRK00143.1"/>
    <property type="match status" value="1"/>
</dbReference>
<dbReference type="InterPro" id="IPR014729">
    <property type="entry name" value="Rossmann-like_a/b/a_fold"/>
</dbReference>
<feature type="domain" description="tRNA-specific 2-thiouridylase MnmA-like C-terminal" evidence="10">
    <location>
        <begin position="274"/>
        <end position="349"/>
    </location>
</feature>
<keyword evidence="7" id="KW-1015">Disulfide bond</keyword>
<keyword evidence="2 9" id="KW-0808">Transferase</keyword>
<comment type="catalytic activity">
    <reaction evidence="8 9">
        <text>S-sulfanyl-L-cysteinyl-[protein] + uridine(34) in tRNA + AH2 + ATP = 2-thiouridine(34) in tRNA + L-cysteinyl-[protein] + A + AMP + diphosphate + H(+)</text>
        <dbReference type="Rhea" id="RHEA:47032"/>
        <dbReference type="Rhea" id="RHEA-COMP:10131"/>
        <dbReference type="Rhea" id="RHEA-COMP:11726"/>
        <dbReference type="Rhea" id="RHEA-COMP:11727"/>
        <dbReference type="Rhea" id="RHEA-COMP:11728"/>
        <dbReference type="ChEBI" id="CHEBI:13193"/>
        <dbReference type="ChEBI" id="CHEBI:15378"/>
        <dbReference type="ChEBI" id="CHEBI:17499"/>
        <dbReference type="ChEBI" id="CHEBI:29950"/>
        <dbReference type="ChEBI" id="CHEBI:30616"/>
        <dbReference type="ChEBI" id="CHEBI:33019"/>
        <dbReference type="ChEBI" id="CHEBI:61963"/>
        <dbReference type="ChEBI" id="CHEBI:65315"/>
        <dbReference type="ChEBI" id="CHEBI:87170"/>
        <dbReference type="ChEBI" id="CHEBI:456215"/>
        <dbReference type="EC" id="2.8.1.13"/>
    </reaction>
</comment>
<evidence type="ECO:0000259" key="10">
    <source>
        <dbReference type="Pfam" id="PF20258"/>
    </source>
</evidence>
<comment type="caution">
    <text evidence="9">Lacks conserved residue(s) required for the propagation of feature annotation.</text>
</comment>
<dbReference type="Proteomes" id="UP001162734">
    <property type="component" value="Chromosome"/>
</dbReference>
<evidence type="ECO:0000259" key="11">
    <source>
        <dbReference type="Pfam" id="PF20259"/>
    </source>
</evidence>
<dbReference type="PANTHER" id="PTHR11933:SF5">
    <property type="entry name" value="MITOCHONDRIAL TRNA-SPECIFIC 2-THIOURIDYLASE 1"/>
    <property type="match status" value="1"/>
</dbReference>
<sequence length="351" mass="37639">MRVLVAMSGGVDSAAAAALLQAEGHEVLGVTMRVFDYSDRARGRSCCGPDDLEDARRAARRLGIPFYVADLEEHFGRSVVDRFVEDYLDGLTPNPCIPCNSEVKFDWLLKRARALGGKLATGHYARVERRGGRYALLTAADDAKDQTYFLYRLGQDELAHVLFPVGGLRKPEVRAAAAAAGLANAAKAESQEICFVTDGDAARFVELRAPGRVREGELVSTSGEVLARHGGVHRFTVGQRRGLGVTGPAPRYVVRLEPERGRVVVGTADEASRAELTATDVRWVAGAPPPGPVEARVRVRHRHEGVAGTVRPLCGARAEVTLSRPVRGVAPGQAAVFYAGDEVLGGGRIAR</sequence>
<proteinExistence type="inferred from homology"/>
<evidence type="ECO:0000256" key="3">
    <source>
        <dbReference type="ARBA" id="ARBA00022694"/>
    </source>
</evidence>
<dbReference type="Gene3D" id="2.30.30.280">
    <property type="entry name" value="Adenine nucleotide alpha hydrolases-like domains"/>
    <property type="match status" value="1"/>
</dbReference>
<organism evidence="12 13">
    <name type="scientific">Anaeromyxobacter paludicola</name>
    <dbReference type="NCBI Taxonomy" id="2918171"/>
    <lineage>
        <taxon>Bacteria</taxon>
        <taxon>Pseudomonadati</taxon>
        <taxon>Myxococcota</taxon>
        <taxon>Myxococcia</taxon>
        <taxon>Myxococcales</taxon>
        <taxon>Cystobacterineae</taxon>
        <taxon>Anaeromyxobacteraceae</taxon>
        <taxon>Anaeromyxobacter</taxon>
    </lineage>
</organism>
<dbReference type="EMBL" id="AP025592">
    <property type="protein sequence ID" value="BDG07869.1"/>
    <property type="molecule type" value="Genomic_DNA"/>
</dbReference>
<comment type="similarity">
    <text evidence="9">Belongs to the MnmA/TRMU family.</text>
</comment>
<dbReference type="InterPro" id="IPR023382">
    <property type="entry name" value="MnmA-like_central_sf"/>
</dbReference>
<evidence type="ECO:0000256" key="9">
    <source>
        <dbReference type="HAMAP-Rule" id="MF_00144"/>
    </source>
</evidence>
<feature type="domain" description="tRNA-specific 2-thiouridylase MnmA-like central" evidence="11">
    <location>
        <begin position="213"/>
        <end position="266"/>
    </location>
</feature>
<keyword evidence="13" id="KW-1185">Reference proteome</keyword>
<dbReference type="SUPFAM" id="SSF52402">
    <property type="entry name" value="Adenine nucleotide alpha hydrolases-like"/>
    <property type="match status" value="1"/>
</dbReference>
<evidence type="ECO:0000313" key="12">
    <source>
        <dbReference type="EMBL" id="BDG07869.1"/>
    </source>
</evidence>
<dbReference type="Pfam" id="PF20258">
    <property type="entry name" value="tRNA_Me_trans_C"/>
    <property type="match status" value="1"/>
</dbReference>
<comment type="subcellular location">
    <subcellularLocation>
        <location evidence="9">Cytoplasm</location>
    </subcellularLocation>
</comment>
<dbReference type="CDD" id="cd01998">
    <property type="entry name" value="MnmA_TRMU-like"/>
    <property type="match status" value="1"/>
</dbReference>
<dbReference type="Pfam" id="PF20259">
    <property type="entry name" value="tRNA_Me_trans_M"/>
    <property type="match status" value="1"/>
</dbReference>
<dbReference type="PANTHER" id="PTHR11933">
    <property type="entry name" value="TRNA 5-METHYLAMINOMETHYL-2-THIOURIDYLATE -METHYLTRANSFERASE"/>
    <property type="match status" value="1"/>
</dbReference>
<dbReference type="Gene3D" id="2.40.30.10">
    <property type="entry name" value="Translation factors"/>
    <property type="match status" value="1"/>
</dbReference>
<keyword evidence="1 9" id="KW-0820">tRNA-binding</keyword>
<feature type="site" description="Interaction with tRNA" evidence="9">
    <location>
        <position position="333"/>
    </location>
</feature>
<keyword evidence="6 9" id="KW-0694">RNA-binding</keyword>
<dbReference type="InterPro" id="IPR046885">
    <property type="entry name" value="MnmA-like_C"/>
</dbReference>
<gene>
    <name evidence="9 12" type="primary">mnmA</name>
    <name evidence="12" type="ORF">AMPC_09820</name>
</gene>
<reference evidence="13" key="1">
    <citation type="journal article" date="2022" name="Int. J. Syst. Evol. Microbiol.">
        <title>Anaeromyxobacter oryzae sp. nov., Anaeromyxobacter diazotrophicus sp. nov. and Anaeromyxobacter paludicola sp. nov., isolated from paddy soils.</title>
        <authorList>
            <person name="Itoh H."/>
            <person name="Xu Z."/>
            <person name="Mise K."/>
            <person name="Masuda Y."/>
            <person name="Ushijima N."/>
            <person name="Hayakawa C."/>
            <person name="Shiratori Y."/>
            <person name="Senoo K."/>
        </authorList>
    </citation>
    <scope>NUCLEOTIDE SEQUENCE [LARGE SCALE GENOMIC DNA]</scope>
    <source>
        <strain evidence="13">Red630</strain>
    </source>
</reference>
<evidence type="ECO:0000256" key="8">
    <source>
        <dbReference type="ARBA" id="ARBA00051542"/>
    </source>
</evidence>
<dbReference type="InterPro" id="IPR046884">
    <property type="entry name" value="MnmA-like_central"/>
</dbReference>
<comment type="function">
    <text evidence="9">Catalyzes the 2-thiolation of uridine at the wobble position (U34) of tRNA, leading to the formation of s(2)U34.</text>
</comment>
<keyword evidence="3 9" id="KW-0819">tRNA processing</keyword>
<keyword evidence="9" id="KW-0963">Cytoplasm</keyword>
<feature type="site" description="Interaction with tRNA" evidence="9">
    <location>
        <position position="123"/>
    </location>
</feature>
<feature type="region of interest" description="Interaction with tRNA" evidence="9">
    <location>
        <begin position="144"/>
        <end position="146"/>
    </location>
</feature>
<evidence type="ECO:0000256" key="4">
    <source>
        <dbReference type="ARBA" id="ARBA00022741"/>
    </source>
</evidence>
<dbReference type="NCBIfam" id="TIGR00420">
    <property type="entry name" value="trmU"/>
    <property type="match status" value="1"/>
</dbReference>
<evidence type="ECO:0000256" key="1">
    <source>
        <dbReference type="ARBA" id="ARBA00022555"/>
    </source>
</evidence>